<keyword evidence="1 4" id="KW-0808">Transferase</keyword>
<evidence type="ECO:0000256" key="1">
    <source>
        <dbReference type="ARBA" id="ARBA00022679"/>
    </source>
</evidence>
<sequence length="234" mass="25818">MIREVLRTDRRLGAEPRGFAWWLSLLVCKPFLLVLRRPDWRGVEHVPRSGGAVLAANHVSHIDPLLVAEMILAQRRVPRFLAKDSLFAVPVVGWWFRSAGHVEVDRSAGKAGYRRAVEAVARGQLVLVYPEGSITKREDGLPIAMKSGAVRIALAASVPLLPVAQWGAQEILLPYSGRLRLGWRRPVSLVVGPPVPFEDLHDLGETWAVKEGCRRLEAAITAMVDQLAGVPADR</sequence>
<keyword evidence="2 4" id="KW-0012">Acyltransferase</keyword>
<dbReference type="EMBL" id="CP050125">
    <property type="protein sequence ID" value="QIP43747.1"/>
    <property type="molecule type" value="Genomic_DNA"/>
</dbReference>
<dbReference type="AlphaFoldDB" id="A0A6G9D3E0"/>
<geneLocation type="plasmid" evidence="4 5">
    <name>plas1</name>
</geneLocation>
<dbReference type="PANTHER" id="PTHR10434:SF55">
    <property type="entry name" value="POSSIBLE ACYLTRANSFERASE"/>
    <property type="match status" value="1"/>
</dbReference>
<organism evidence="4 5">
    <name type="scientific">Rhodococcus erythropolis</name>
    <name type="common">Arthrobacter picolinophilus</name>
    <dbReference type="NCBI Taxonomy" id="1833"/>
    <lineage>
        <taxon>Bacteria</taxon>
        <taxon>Bacillati</taxon>
        <taxon>Actinomycetota</taxon>
        <taxon>Actinomycetes</taxon>
        <taxon>Mycobacteriales</taxon>
        <taxon>Nocardiaceae</taxon>
        <taxon>Rhodococcus</taxon>
        <taxon>Rhodococcus erythropolis group</taxon>
    </lineage>
</organism>
<proteinExistence type="predicted"/>
<dbReference type="InterPro" id="IPR002123">
    <property type="entry name" value="Plipid/glycerol_acylTrfase"/>
</dbReference>
<dbReference type="SUPFAM" id="SSF69593">
    <property type="entry name" value="Glycerol-3-phosphate (1)-acyltransferase"/>
    <property type="match status" value="1"/>
</dbReference>
<protein>
    <submittedName>
        <fullName evidence="4">Acyltransferase</fullName>
    </submittedName>
</protein>
<keyword evidence="4" id="KW-0614">Plasmid</keyword>
<dbReference type="Pfam" id="PF01553">
    <property type="entry name" value="Acyltransferase"/>
    <property type="match status" value="1"/>
</dbReference>
<feature type="domain" description="Phospholipid/glycerol acyltransferase" evidence="3">
    <location>
        <begin position="52"/>
        <end position="168"/>
    </location>
</feature>
<dbReference type="GO" id="GO:0003841">
    <property type="term" value="F:1-acylglycerol-3-phosphate O-acyltransferase activity"/>
    <property type="evidence" value="ECO:0007669"/>
    <property type="project" value="TreeGrafter"/>
</dbReference>
<dbReference type="GO" id="GO:0006654">
    <property type="term" value="P:phosphatidic acid biosynthetic process"/>
    <property type="evidence" value="ECO:0007669"/>
    <property type="project" value="TreeGrafter"/>
</dbReference>
<dbReference type="RefSeq" id="WP_225320458.1">
    <property type="nucleotide sequence ID" value="NZ_AP018735.1"/>
</dbReference>
<dbReference type="CDD" id="cd07989">
    <property type="entry name" value="LPLAT_AGPAT-like"/>
    <property type="match status" value="1"/>
</dbReference>
<name>A0A6G9D3E0_RHOER</name>
<accession>A0A6G9D3E0</accession>
<evidence type="ECO:0000256" key="2">
    <source>
        <dbReference type="ARBA" id="ARBA00023315"/>
    </source>
</evidence>
<dbReference type="GO" id="GO:0005886">
    <property type="term" value="C:plasma membrane"/>
    <property type="evidence" value="ECO:0007669"/>
    <property type="project" value="TreeGrafter"/>
</dbReference>
<evidence type="ECO:0000313" key="4">
    <source>
        <dbReference type="EMBL" id="QIP43747.1"/>
    </source>
</evidence>
<evidence type="ECO:0000259" key="3">
    <source>
        <dbReference type="SMART" id="SM00563"/>
    </source>
</evidence>
<reference evidence="4 5" key="1">
    <citation type="submission" date="2020-03" db="EMBL/GenBank/DDBJ databases">
        <title>Screen low temperature-resistant strains for efficient degradation of petroleum hydrocarbons under the low temperature.</title>
        <authorList>
            <person name="Wang Y."/>
            <person name="Chen J."/>
        </authorList>
    </citation>
    <scope>NUCLEOTIDE SEQUENCE [LARGE SCALE GENOMIC DNA]</scope>
    <source>
        <strain evidence="4 5">KB1</strain>
        <plasmid evidence="4 5">plas1</plasmid>
    </source>
</reference>
<dbReference type="Proteomes" id="UP000502345">
    <property type="component" value="Plasmid plas1"/>
</dbReference>
<dbReference type="SMART" id="SM00563">
    <property type="entry name" value="PlsC"/>
    <property type="match status" value="1"/>
</dbReference>
<dbReference type="PANTHER" id="PTHR10434">
    <property type="entry name" value="1-ACYL-SN-GLYCEROL-3-PHOSPHATE ACYLTRANSFERASE"/>
    <property type="match status" value="1"/>
</dbReference>
<evidence type="ECO:0000313" key="5">
    <source>
        <dbReference type="Proteomes" id="UP000502345"/>
    </source>
</evidence>
<gene>
    <name evidence="4" type="ORF">G9444_6504</name>
</gene>